<evidence type="ECO:0000313" key="5">
    <source>
        <dbReference type="EMBL" id="PQJ78993.1"/>
    </source>
</evidence>
<dbReference type="PANTHER" id="PTHR33204">
    <property type="entry name" value="TRANSCRIPTIONAL REGULATOR, MARR FAMILY"/>
    <property type="match status" value="1"/>
</dbReference>
<dbReference type="AlphaFoldDB" id="A0A2S7WN27"/>
<dbReference type="Proteomes" id="UP000238882">
    <property type="component" value="Unassembled WGS sequence"/>
</dbReference>
<organism evidence="5 6">
    <name type="scientific">Polaribacter porphyrae</name>
    <dbReference type="NCBI Taxonomy" id="1137780"/>
    <lineage>
        <taxon>Bacteria</taxon>
        <taxon>Pseudomonadati</taxon>
        <taxon>Bacteroidota</taxon>
        <taxon>Flavobacteriia</taxon>
        <taxon>Flavobacteriales</taxon>
        <taxon>Flavobacteriaceae</taxon>
    </lineage>
</organism>
<keyword evidence="3" id="KW-0804">Transcription</keyword>
<protein>
    <submittedName>
        <fullName evidence="5">MarR family transcriptional regulator</fullName>
    </submittedName>
</protein>
<evidence type="ECO:0000256" key="1">
    <source>
        <dbReference type="ARBA" id="ARBA00023015"/>
    </source>
</evidence>
<dbReference type="PANTHER" id="PTHR33204:SF29">
    <property type="entry name" value="TRANSCRIPTIONAL REGULATOR"/>
    <property type="match status" value="1"/>
</dbReference>
<evidence type="ECO:0000313" key="6">
    <source>
        <dbReference type="Proteomes" id="UP000238882"/>
    </source>
</evidence>
<dbReference type="InterPro" id="IPR002577">
    <property type="entry name" value="HTH_HxlR"/>
</dbReference>
<reference evidence="5 6" key="1">
    <citation type="submission" date="2016-12" db="EMBL/GenBank/DDBJ databases">
        <title>Trade-off between light-utilization and light-protection in marine flavobacteria.</title>
        <authorList>
            <person name="Kumagai Y."/>
            <person name="Yoshizawa S."/>
            <person name="Kogure K."/>
            <person name="Iwasaki W."/>
        </authorList>
    </citation>
    <scope>NUCLEOTIDE SEQUENCE [LARGE SCALE GENOMIC DNA]</scope>
    <source>
        <strain evidence="5 6">NBRC 108759</strain>
    </source>
</reference>
<name>A0A2S7WN27_9FLAO</name>
<dbReference type="EMBL" id="MSCN01000001">
    <property type="protein sequence ID" value="PQJ78993.1"/>
    <property type="molecule type" value="Genomic_DNA"/>
</dbReference>
<dbReference type="OrthoDB" id="9797599at2"/>
<dbReference type="InterPro" id="IPR036388">
    <property type="entry name" value="WH-like_DNA-bd_sf"/>
</dbReference>
<feature type="domain" description="HTH hxlR-type" evidence="4">
    <location>
        <begin position="21"/>
        <end position="119"/>
    </location>
</feature>
<evidence type="ECO:0000256" key="3">
    <source>
        <dbReference type="ARBA" id="ARBA00023163"/>
    </source>
</evidence>
<gene>
    <name evidence="5" type="ORF">BTO18_07310</name>
</gene>
<dbReference type="GO" id="GO:0003677">
    <property type="term" value="F:DNA binding"/>
    <property type="evidence" value="ECO:0007669"/>
    <property type="project" value="UniProtKB-KW"/>
</dbReference>
<dbReference type="Gene3D" id="1.10.10.10">
    <property type="entry name" value="Winged helix-like DNA-binding domain superfamily/Winged helix DNA-binding domain"/>
    <property type="match status" value="1"/>
</dbReference>
<keyword evidence="1" id="KW-0805">Transcription regulation</keyword>
<evidence type="ECO:0000259" key="4">
    <source>
        <dbReference type="PROSITE" id="PS51118"/>
    </source>
</evidence>
<sequence length="122" mass="14269">MKNKSEDYQKMIKTYLEHNSCPVAATMSVIGGKWKSIILYLISHDVKRFGEMHRMIDGISKKMLTSQLRELEADKIIHRKVFPVVPPKVEYTITERGLSLRPLIIAMREWGLENVLKIRHYT</sequence>
<keyword evidence="6" id="KW-1185">Reference proteome</keyword>
<keyword evidence="2" id="KW-0238">DNA-binding</keyword>
<proteinExistence type="predicted"/>
<dbReference type="InterPro" id="IPR036390">
    <property type="entry name" value="WH_DNA-bd_sf"/>
</dbReference>
<dbReference type="Pfam" id="PF01638">
    <property type="entry name" value="HxlR"/>
    <property type="match status" value="1"/>
</dbReference>
<evidence type="ECO:0000256" key="2">
    <source>
        <dbReference type="ARBA" id="ARBA00023125"/>
    </source>
</evidence>
<comment type="caution">
    <text evidence="5">The sequence shown here is derived from an EMBL/GenBank/DDBJ whole genome shotgun (WGS) entry which is preliminary data.</text>
</comment>
<dbReference type="PROSITE" id="PS51118">
    <property type="entry name" value="HTH_HXLR"/>
    <property type="match status" value="1"/>
</dbReference>
<dbReference type="SUPFAM" id="SSF46785">
    <property type="entry name" value="Winged helix' DNA-binding domain"/>
    <property type="match status" value="1"/>
</dbReference>
<accession>A0A2S7WN27</accession>